<evidence type="ECO:0000256" key="2">
    <source>
        <dbReference type="ARBA" id="ARBA00022448"/>
    </source>
</evidence>
<accession>A0A0G0T449</accession>
<dbReference type="InterPro" id="IPR030678">
    <property type="entry name" value="Peptide/Ni-bd"/>
</dbReference>
<feature type="transmembrane region" description="Helical" evidence="4">
    <location>
        <begin position="21"/>
        <end position="43"/>
    </location>
</feature>
<keyword evidence="4" id="KW-0472">Membrane</keyword>
<dbReference type="Gene3D" id="3.40.190.10">
    <property type="entry name" value="Periplasmic binding protein-like II"/>
    <property type="match status" value="1"/>
</dbReference>
<dbReference type="GO" id="GO:0015833">
    <property type="term" value="P:peptide transport"/>
    <property type="evidence" value="ECO:0007669"/>
    <property type="project" value="TreeGrafter"/>
</dbReference>
<keyword evidence="2" id="KW-0813">Transport</keyword>
<dbReference type="AlphaFoldDB" id="A0A0G0T449"/>
<evidence type="ECO:0000256" key="1">
    <source>
        <dbReference type="ARBA" id="ARBA00005695"/>
    </source>
</evidence>
<evidence type="ECO:0000313" key="7">
    <source>
        <dbReference type="Proteomes" id="UP000034664"/>
    </source>
</evidence>
<dbReference type="GO" id="GO:0042597">
    <property type="term" value="C:periplasmic space"/>
    <property type="evidence" value="ECO:0007669"/>
    <property type="project" value="UniProtKB-ARBA"/>
</dbReference>
<dbReference type="InterPro" id="IPR000914">
    <property type="entry name" value="SBP_5_dom"/>
</dbReference>
<evidence type="ECO:0000259" key="5">
    <source>
        <dbReference type="Pfam" id="PF00496"/>
    </source>
</evidence>
<evidence type="ECO:0000256" key="4">
    <source>
        <dbReference type="SAM" id="Phobius"/>
    </source>
</evidence>
<keyword evidence="3" id="KW-0732">Signal</keyword>
<dbReference type="Pfam" id="PF00496">
    <property type="entry name" value="SBP_bac_5"/>
    <property type="match status" value="2"/>
</dbReference>
<evidence type="ECO:0000313" key="6">
    <source>
        <dbReference type="EMBL" id="KKR71843.1"/>
    </source>
</evidence>
<keyword evidence="4" id="KW-0812">Transmembrane</keyword>
<dbReference type="InterPro" id="IPR039424">
    <property type="entry name" value="SBP_5"/>
</dbReference>
<dbReference type="PANTHER" id="PTHR30290">
    <property type="entry name" value="PERIPLASMIC BINDING COMPONENT OF ABC TRANSPORTER"/>
    <property type="match status" value="1"/>
</dbReference>
<protein>
    <recommendedName>
        <fullName evidence="5">Solute-binding protein family 5 domain-containing protein</fullName>
    </recommendedName>
</protein>
<dbReference type="GO" id="GO:0043190">
    <property type="term" value="C:ATP-binding cassette (ABC) transporter complex"/>
    <property type="evidence" value="ECO:0007669"/>
    <property type="project" value="InterPro"/>
</dbReference>
<sequence length="452" mass="51645">MSVQRTFLISTWLIKSFIKRYKTPVIIAAVAGALFAVGFWKLYPYLKANVFPERTVVGIVGSYRPTELPLPIQNYISAGFTTITENGEAVPLVASKWEVSKEGTRYFFYLNQGVRWHDGEELTAHDVNYNFRDVTIAPADRYTLKMELEEPFSPLPTLLSRPLFKPGLVGIGPYEVVRLDVEGEAVESLLLRRADDQHLDIPTTYTTELIEFRFYPSIEAAVLAFKLGEIDYIEGLPSKTELATEGNVSITQTDAPNTILALFYNHQHELLGSKEFRQALSYATPDLSGTPSRSVIPSTSWAYNENAKQYTPNPEKAQEMLEKSEVESPSITLSVFPEYLLQAETIAAAWRELGVEVNVQVVRFFPPDYEVLLGVQEIPSDPDQYQLWHSTQEQTNITHYNNQKIDKLLEEGRTLQLKEERIEVYREFQRYIMEDNPAHFLVHPTVYRISRT</sequence>
<comment type="caution">
    <text evidence="6">The sequence shown here is derived from an EMBL/GenBank/DDBJ whole genome shotgun (WGS) entry which is preliminary data.</text>
</comment>
<comment type="similarity">
    <text evidence="1">Belongs to the bacterial solute-binding protein 5 family.</text>
</comment>
<reference evidence="6 7" key="1">
    <citation type="journal article" date="2015" name="Nature">
        <title>rRNA introns, odd ribosomes, and small enigmatic genomes across a large radiation of phyla.</title>
        <authorList>
            <person name="Brown C.T."/>
            <person name="Hug L.A."/>
            <person name="Thomas B.C."/>
            <person name="Sharon I."/>
            <person name="Castelle C.J."/>
            <person name="Singh A."/>
            <person name="Wilkins M.J."/>
            <person name="Williams K.H."/>
            <person name="Banfield J.F."/>
        </authorList>
    </citation>
    <scope>NUCLEOTIDE SEQUENCE [LARGE SCALE GENOMIC DNA]</scope>
</reference>
<dbReference type="PIRSF" id="PIRSF002741">
    <property type="entry name" value="MppA"/>
    <property type="match status" value="1"/>
</dbReference>
<name>A0A0G0T449_9BACT</name>
<dbReference type="Gene3D" id="3.90.76.10">
    <property type="entry name" value="Dipeptide-binding Protein, Domain 1"/>
    <property type="match status" value="1"/>
</dbReference>
<dbReference type="SUPFAM" id="SSF53850">
    <property type="entry name" value="Periplasmic binding protein-like II"/>
    <property type="match status" value="1"/>
</dbReference>
<feature type="domain" description="Solute-binding protein family 5" evidence="5">
    <location>
        <begin position="89"/>
        <end position="134"/>
    </location>
</feature>
<dbReference type="EMBL" id="LBZM01000017">
    <property type="protein sequence ID" value="KKR71843.1"/>
    <property type="molecule type" value="Genomic_DNA"/>
</dbReference>
<organism evidence="6 7">
    <name type="scientific">Candidatus Roizmanbacteria bacterium GW2011_GWB1_40_7</name>
    <dbReference type="NCBI Taxonomy" id="1618482"/>
    <lineage>
        <taxon>Bacteria</taxon>
        <taxon>Candidatus Roizmaniibacteriota</taxon>
    </lineage>
</organism>
<dbReference type="CDD" id="cd00995">
    <property type="entry name" value="PBP2_NikA_DppA_OppA_like"/>
    <property type="match status" value="1"/>
</dbReference>
<proteinExistence type="inferred from homology"/>
<feature type="domain" description="Solute-binding protein family 5" evidence="5">
    <location>
        <begin position="136"/>
        <end position="364"/>
    </location>
</feature>
<dbReference type="Proteomes" id="UP000034664">
    <property type="component" value="Unassembled WGS sequence"/>
</dbReference>
<dbReference type="Gene3D" id="3.10.105.10">
    <property type="entry name" value="Dipeptide-binding Protein, Domain 3"/>
    <property type="match status" value="1"/>
</dbReference>
<keyword evidence="4" id="KW-1133">Transmembrane helix</keyword>
<evidence type="ECO:0000256" key="3">
    <source>
        <dbReference type="ARBA" id="ARBA00022729"/>
    </source>
</evidence>
<dbReference type="GO" id="GO:1904680">
    <property type="term" value="F:peptide transmembrane transporter activity"/>
    <property type="evidence" value="ECO:0007669"/>
    <property type="project" value="TreeGrafter"/>
</dbReference>
<gene>
    <name evidence="6" type="ORF">UU14_C0017G0008</name>
</gene>
<dbReference type="PANTHER" id="PTHR30290:SF9">
    <property type="entry name" value="OLIGOPEPTIDE-BINDING PROTEIN APPA"/>
    <property type="match status" value="1"/>
</dbReference>